<protein>
    <submittedName>
        <fullName evidence="2">Gliding motility-associated C-terminal domain-containing protein</fullName>
    </submittedName>
</protein>
<organism evidence="2 3">
    <name type="scientific">Taishania pollutisoli</name>
    <dbReference type="NCBI Taxonomy" id="2766479"/>
    <lineage>
        <taxon>Bacteria</taxon>
        <taxon>Pseudomonadati</taxon>
        <taxon>Bacteroidota</taxon>
        <taxon>Flavobacteriia</taxon>
        <taxon>Flavobacteriales</taxon>
        <taxon>Crocinitomicaceae</taxon>
        <taxon>Taishania</taxon>
    </lineage>
</organism>
<dbReference type="EMBL" id="JACVEL010000001">
    <property type="protein sequence ID" value="MBC9811417.1"/>
    <property type="molecule type" value="Genomic_DNA"/>
</dbReference>
<reference evidence="2" key="1">
    <citation type="submission" date="2020-09" db="EMBL/GenBank/DDBJ databases">
        <title>Taishania pollutisoli gen. nov., sp. nov., Isolated from Tetrabromobisphenol A-Contaminated Soil.</title>
        <authorList>
            <person name="Chen Q."/>
        </authorList>
    </citation>
    <scope>NUCLEOTIDE SEQUENCE</scope>
    <source>
        <strain evidence="2">CZZ-1</strain>
    </source>
</reference>
<comment type="caution">
    <text evidence="2">The sequence shown here is derived from an EMBL/GenBank/DDBJ whole genome shotgun (WGS) entry which is preliminary data.</text>
</comment>
<keyword evidence="3" id="KW-1185">Reference proteome</keyword>
<dbReference type="InterPro" id="IPR025667">
    <property type="entry name" value="SprB_repeat"/>
</dbReference>
<dbReference type="AlphaFoldDB" id="A0A8J6P4F9"/>
<dbReference type="Gene3D" id="2.60.40.740">
    <property type="match status" value="6"/>
</dbReference>
<proteinExistence type="predicted"/>
<sequence length="1146" mass="117097">MKKTLLYLLLLSGNLLNAQNLVVNPSFEITNTNCSGFGGEGFRQDLNPSWDNANSNIPGDSCSSPDLFSACNPIATGMPDATAFGIGWQYSRTGTRHAGLIAYSAPFGFADNYREYIQGHTTAPLVAGQTYCVSFYISLADGSPWGVENIGVYFSNNQYLRNACTQGSRINVTPHLTNNCGILLDTVNWVRLQWDYVATGGEQYFIIGNFNADGATTRAAAGGSGFGNYFAYYFIDDVSIVQNTCCYAEIASSSACLSDAPFNLSATSGVGCSSTITGTWSGTGITNASSGTFSPAVAGVGTHTITFTATCGFVTTTTVTVSPCALQVCQESNGSLTASGGVNPYTWAYFQPGGTVQITNQAQCTACGYTWQPFLNQCMNGFMPATSCTTADSWVNFGTGSNVPAPSTYPIQVTDGSGATITINNASSLTACSTDPCATTTISIAMNPVHVTCSANGSATATPSGGATPYTYSWNTSPVQTTATATNLPAGNYTVTVTDNAGCTATQSVTINPAATGPTVTTASTPVGCAGNNGTATATVSGGTTPYTYSWNTIPVQTTATATNLPAGNYTITVTDNAGCTATANVTVSNAASNPTVTTTSTIAGCAGANGTATATVSGGSAPYTYSWNSTPVQTTATATNLPAGNYTVTVTDNAGCIATANVTVNQSSNLTLAISETDPLCAGGTGSATVTVSGGTPGYTYNWSPAGGNAATAGNLTAGSYTVTVTDNAGCSSQASIQINDPSATTLTMSSTQTQCTVNSGTATVTASGGTLPYTYNWSTTPSQTTATASNLGAGNYTVTVTDANGCQSTSSVIINAANAPALTITNSQDVFCFGDTNGTATVTASGGTPGYTYYWFPSGETSATASNLEPGDYTVTVRDNAGCTAIEQVTIGEPDQLVATASVSDANCGEADGEVSLNVSGGNGNYTYSWDPVVSTGNVATGLPIGTYTVNIADALGCTTSVTATVLTLVSFNLDAAPAVSSIEPGDNVGLTLTIEPGVVATTISWTPPTGLSCTDCDNPVASPTVTTTYHVMVISDEGCVAVDSVTVIVTQPCGELFVPTIFSPNGDGLNDLECVMGSCVHSIDFTIYNRWGEAVFHSKDPSQCWDGTFRGKPVQTGVYVYKLEAMLVTGETVRESGNINVTR</sequence>
<dbReference type="InterPro" id="IPR026341">
    <property type="entry name" value="T9SS_type_B"/>
</dbReference>
<evidence type="ECO:0000313" key="3">
    <source>
        <dbReference type="Proteomes" id="UP000652681"/>
    </source>
</evidence>
<keyword evidence="1" id="KW-0732">Signal</keyword>
<dbReference type="Pfam" id="PF13573">
    <property type="entry name" value="SprB"/>
    <property type="match status" value="7"/>
</dbReference>
<feature type="signal peptide" evidence="1">
    <location>
        <begin position="1"/>
        <end position="18"/>
    </location>
</feature>
<feature type="chain" id="PRO_5035221382" evidence="1">
    <location>
        <begin position="19"/>
        <end position="1146"/>
    </location>
</feature>
<name>A0A8J6P4F9_9FLAO</name>
<evidence type="ECO:0000256" key="1">
    <source>
        <dbReference type="SAM" id="SignalP"/>
    </source>
</evidence>
<dbReference type="CDD" id="cd00146">
    <property type="entry name" value="PKD"/>
    <property type="match status" value="2"/>
</dbReference>
<dbReference type="NCBIfam" id="TIGR04131">
    <property type="entry name" value="Bac_Flav_CTERM"/>
    <property type="match status" value="1"/>
</dbReference>
<dbReference type="Proteomes" id="UP000652681">
    <property type="component" value="Unassembled WGS sequence"/>
</dbReference>
<evidence type="ECO:0000313" key="2">
    <source>
        <dbReference type="EMBL" id="MBC9811417.1"/>
    </source>
</evidence>
<dbReference type="Pfam" id="PF13585">
    <property type="entry name" value="CHU_C"/>
    <property type="match status" value="1"/>
</dbReference>
<gene>
    <name evidence="2" type="ORF">H9Y05_02910</name>
</gene>
<accession>A0A8J6P4F9</accession>
<dbReference type="RefSeq" id="WP_216713448.1">
    <property type="nucleotide sequence ID" value="NZ_JACVEL010000001.1"/>
</dbReference>